<dbReference type="UCSC" id="F08G2.7">
    <property type="organism name" value="c. elegans"/>
</dbReference>
<dbReference type="PaxDb" id="6239-F08G2.7"/>
<dbReference type="DIP" id="DIP-26831N"/>
<gene>
    <name evidence="3" type="ORF">CELE_F08G2.7</name>
    <name evidence="3 5" type="ORF">F08G2.7</name>
</gene>
<dbReference type="PANTHER" id="PTHR37960">
    <property type="entry name" value="PROTEIN CBG06493-RELATED"/>
    <property type="match status" value="1"/>
</dbReference>
<feature type="compositionally biased region" description="Low complexity" evidence="2">
    <location>
        <begin position="35"/>
        <end position="49"/>
    </location>
</feature>
<dbReference type="OrthoDB" id="5838092at2759"/>
<feature type="compositionally biased region" description="Basic and acidic residues" evidence="2">
    <location>
        <begin position="378"/>
        <end position="391"/>
    </location>
</feature>
<evidence type="ECO:0000313" key="4">
    <source>
        <dbReference type="Proteomes" id="UP000001940"/>
    </source>
</evidence>
<keyword evidence="4" id="KW-1185">Reference proteome</keyword>
<feature type="region of interest" description="Disordered" evidence="2">
    <location>
        <begin position="1"/>
        <end position="175"/>
    </location>
</feature>
<feature type="region of interest" description="Disordered" evidence="2">
    <location>
        <begin position="341"/>
        <end position="444"/>
    </location>
</feature>
<dbReference type="InParanoid" id="Q9XVA2"/>
<dbReference type="STRING" id="6239.F08G2.7.1"/>
<feature type="compositionally biased region" description="Basic and acidic residues" evidence="2">
    <location>
        <begin position="16"/>
        <end position="31"/>
    </location>
</feature>
<feature type="compositionally biased region" description="Low complexity" evidence="2">
    <location>
        <begin position="354"/>
        <end position="368"/>
    </location>
</feature>
<dbReference type="IntAct" id="Q9XVA2">
    <property type="interactions" value="2"/>
</dbReference>
<dbReference type="Proteomes" id="UP000001940">
    <property type="component" value="Chromosome II"/>
</dbReference>
<dbReference type="WormBase" id="F08G2.7">
    <property type="protein sequence ID" value="CE19779"/>
    <property type="gene ID" value="WBGene00008578"/>
</dbReference>
<feature type="compositionally biased region" description="Low complexity" evidence="2">
    <location>
        <begin position="117"/>
        <end position="127"/>
    </location>
</feature>
<evidence type="ECO:0000313" key="3">
    <source>
        <dbReference type="EMBL" id="CAB04060.1"/>
    </source>
</evidence>
<accession>Q9XVA2</accession>
<reference evidence="3 4" key="1">
    <citation type="journal article" date="1998" name="Science">
        <title>Genome sequence of the nematode C. elegans: a platform for investigating biology.</title>
        <authorList>
            <consortium name="The C. elegans sequencing consortium"/>
            <person name="Sulson J.E."/>
            <person name="Waterston R."/>
        </authorList>
    </citation>
    <scope>NUCLEOTIDE SEQUENCE [LARGE SCALE GENOMIC DNA]</scope>
    <source>
        <strain evidence="3 4">Bristol N2</strain>
    </source>
</reference>
<keyword evidence="1" id="KW-0175">Coiled coil</keyword>
<dbReference type="KEGG" id="cel:CELE_F08G2.7"/>
<dbReference type="PANTHER" id="PTHR37960:SF2">
    <property type="entry name" value="PROTEIN CBG20683"/>
    <property type="match status" value="1"/>
</dbReference>
<dbReference type="PIR" id="T20600">
    <property type="entry name" value="T20600"/>
</dbReference>
<dbReference type="OMA" id="WETSEYG"/>
<dbReference type="AGR" id="WB:WBGene00008578"/>
<dbReference type="HOGENOM" id="CLU_052878_0_0_1"/>
<feature type="compositionally biased region" description="Basic and acidic residues" evidence="2">
    <location>
        <begin position="433"/>
        <end position="444"/>
    </location>
</feature>
<evidence type="ECO:0000256" key="1">
    <source>
        <dbReference type="SAM" id="Coils"/>
    </source>
</evidence>
<dbReference type="AlphaFoldDB" id="Q9XVA2"/>
<organism evidence="3 4">
    <name type="scientific">Caenorhabditis elegans</name>
    <dbReference type="NCBI Taxonomy" id="6239"/>
    <lineage>
        <taxon>Eukaryota</taxon>
        <taxon>Metazoa</taxon>
        <taxon>Ecdysozoa</taxon>
        <taxon>Nematoda</taxon>
        <taxon>Chromadorea</taxon>
        <taxon>Rhabditida</taxon>
        <taxon>Rhabditina</taxon>
        <taxon>Rhabditomorpha</taxon>
        <taxon>Rhabditoidea</taxon>
        <taxon>Rhabditidae</taxon>
        <taxon>Peloderinae</taxon>
        <taxon>Caenorhabditis</taxon>
    </lineage>
</organism>
<dbReference type="Bgee" id="WBGene00008578">
    <property type="expression patterns" value="Expressed in pharyngeal muscle cell (C elegans) and 3 other cell types or tissues"/>
</dbReference>
<proteinExistence type="predicted"/>
<feature type="compositionally biased region" description="Acidic residues" evidence="2">
    <location>
        <begin position="164"/>
        <end position="174"/>
    </location>
</feature>
<feature type="compositionally biased region" description="Polar residues" evidence="2">
    <location>
        <begin position="135"/>
        <end position="148"/>
    </location>
</feature>
<feature type="region of interest" description="Disordered" evidence="2">
    <location>
        <begin position="296"/>
        <end position="321"/>
    </location>
</feature>
<dbReference type="GeneID" id="175036"/>
<evidence type="ECO:0000256" key="2">
    <source>
        <dbReference type="SAM" id="MobiDB-lite"/>
    </source>
</evidence>
<evidence type="ECO:0000313" key="5">
    <source>
        <dbReference type="WormBase" id="F08G2.7"/>
    </source>
</evidence>
<dbReference type="RefSeq" id="NP_496903.1">
    <property type="nucleotide sequence ID" value="NM_064502.5"/>
</dbReference>
<dbReference type="FunCoup" id="Q9XVA2">
    <property type="interactions" value="186"/>
</dbReference>
<feature type="coiled-coil region" evidence="1">
    <location>
        <begin position="197"/>
        <end position="231"/>
    </location>
</feature>
<name>Q9XVA2_CAEEL</name>
<dbReference type="CTD" id="175036"/>
<feature type="compositionally biased region" description="Basic residues" evidence="2">
    <location>
        <begin position="151"/>
        <end position="160"/>
    </location>
</feature>
<dbReference type="EMBL" id="BX284602">
    <property type="protein sequence ID" value="CAB04060.1"/>
    <property type="molecule type" value="Genomic_DNA"/>
</dbReference>
<dbReference type="eggNOG" id="ENOG502RVQN">
    <property type="taxonomic scope" value="Eukaryota"/>
</dbReference>
<protein>
    <submittedName>
        <fullName evidence="3">Uncharacterized protein</fullName>
    </submittedName>
</protein>
<dbReference type="SMR" id="Q9XVA2"/>
<dbReference type="PeptideAtlas" id="Q9XVA2"/>
<feature type="compositionally biased region" description="Polar residues" evidence="2">
    <location>
        <begin position="299"/>
        <end position="311"/>
    </location>
</feature>
<sequence length="444" mass="50533">MANLFRNLFGHKKSHSKGDEDHENMDRDTSRRSIRAAPSSSSRSMARGARFQDDSMLPPTAAYHTQNASARVRRGPKSCPGEYIEEEAPSSSRSFNVDSFRREPRDQRRRSSNMVQSTSKMTSSSSSRAAPRYQQWETSEYGSENTSPIGYHRHYQHRRHHPEEEEDEEEDEEEVYKKSMRYQDLKKKIRAHYEERLFNYERTQRNDHRQIKELEKEKDDLVKMLLQSNAKLDKEKKKTEYFKRKWQEAEHKIPFGNPIMPQFGFPPATPQFPQMFQFQPNSGGSAQRYSFMGAPMHPISSSNTPTTSGMDTTHGGAGESLVPASDVSYLAPLVPAPPTLPLLELNTSQGPSTSGISQQNPQQSSSSFFHDDDEDQDETKNFRDEEIESPRCHGSTSTLKNDEEAAELSDFLSKSNLTTLEEGKDSGFSTTPDDAKEPEKVAAN</sequence>